<sequence>MQFCKGINCEIFIAGRKAEEYRLENVSIADSTYKSHVVAVEGKAYVVKLDFSSTGARRHNYKLYADGVELVHATTTAPREGLSKSTGKLVETKSTKGRRAKRMQREEQVLKFGKLGTVDGNIEDTELRTEILDQLGTIKIIVWRANFRSRKVKSSSRETTKAGPIHEASVKGRALSHITKLGRKKYANVSGARVTRDIDPENRPFVTFIYRCASKEILQSEGIIPMDTVPYTATRAQAIPGGSSNDIANILDVRAIQDDQIEPLSGHISRTTLLPIPIPATNTRMVDENLSSGVNSTAAELVNETSAKELDFFDMTLRELQMEVERLRVKPRTLDQY</sequence>
<dbReference type="PANTHER" id="PTHR36223">
    <property type="entry name" value="BETA-LACTAMASE-TYPE TRANSPEPTIDASE FOLD DOMAIN CONTAINING PROTEIN"/>
    <property type="match status" value="1"/>
</dbReference>
<feature type="domain" description="DUF7918" evidence="2">
    <location>
        <begin position="6"/>
        <end position="225"/>
    </location>
</feature>
<evidence type="ECO:0000256" key="1">
    <source>
        <dbReference type="SAM" id="MobiDB-lite"/>
    </source>
</evidence>
<feature type="region of interest" description="Disordered" evidence="1">
    <location>
        <begin position="79"/>
        <end position="103"/>
    </location>
</feature>
<dbReference type="Pfam" id="PF25534">
    <property type="entry name" value="DUF7918"/>
    <property type="match status" value="1"/>
</dbReference>
<protein>
    <recommendedName>
        <fullName evidence="2">DUF7918 domain-containing protein</fullName>
    </recommendedName>
</protein>
<keyword evidence="4" id="KW-1185">Reference proteome</keyword>
<evidence type="ECO:0000259" key="2">
    <source>
        <dbReference type="Pfam" id="PF25534"/>
    </source>
</evidence>
<proteinExistence type="predicted"/>
<accession>A0AAV9VCR2</accession>
<organism evidence="3 4">
    <name type="scientific">Orbilia brochopaga</name>
    <dbReference type="NCBI Taxonomy" id="3140254"/>
    <lineage>
        <taxon>Eukaryota</taxon>
        <taxon>Fungi</taxon>
        <taxon>Dikarya</taxon>
        <taxon>Ascomycota</taxon>
        <taxon>Pezizomycotina</taxon>
        <taxon>Orbiliomycetes</taxon>
        <taxon>Orbiliales</taxon>
        <taxon>Orbiliaceae</taxon>
        <taxon>Orbilia</taxon>
    </lineage>
</organism>
<dbReference type="PANTHER" id="PTHR36223:SF1">
    <property type="entry name" value="TRANSCRIPTION ELONGATION FACTOR EAF N-TERMINAL DOMAIN-CONTAINING PROTEIN"/>
    <property type="match status" value="1"/>
</dbReference>
<gene>
    <name evidence="3" type="ORF">TWF696_000904</name>
</gene>
<evidence type="ECO:0000313" key="4">
    <source>
        <dbReference type="Proteomes" id="UP001375240"/>
    </source>
</evidence>
<name>A0AAV9VCR2_9PEZI</name>
<dbReference type="EMBL" id="JAVHNQ010000001">
    <property type="protein sequence ID" value="KAK6359765.1"/>
    <property type="molecule type" value="Genomic_DNA"/>
</dbReference>
<evidence type="ECO:0000313" key="3">
    <source>
        <dbReference type="EMBL" id="KAK6359765.1"/>
    </source>
</evidence>
<comment type="caution">
    <text evidence="3">The sequence shown here is derived from an EMBL/GenBank/DDBJ whole genome shotgun (WGS) entry which is preliminary data.</text>
</comment>
<reference evidence="3 4" key="1">
    <citation type="submission" date="2019-10" db="EMBL/GenBank/DDBJ databases">
        <authorList>
            <person name="Palmer J.M."/>
        </authorList>
    </citation>
    <scope>NUCLEOTIDE SEQUENCE [LARGE SCALE GENOMIC DNA]</scope>
    <source>
        <strain evidence="3 4">TWF696</strain>
    </source>
</reference>
<dbReference type="InterPro" id="IPR057678">
    <property type="entry name" value="DUF7918"/>
</dbReference>
<dbReference type="Proteomes" id="UP001375240">
    <property type="component" value="Unassembled WGS sequence"/>
</dbReference>
<dbReference type="AlphaFoldDB" id="A0AAV9VCR2"/>